<dbReference type="AlphaFoldDB" id="A0AAN6QCP3"/>
<reference evidence="1" key="2">
    <citation type="submission" date="2023-05" db="EMBL/GenBank/DDBJ databases">
        <authorList>
            <consortium name="Lawrence Berkeley National Laboratory"/>
            <person name="Steindorff A."/>
            <person name="Hensen N."/>
            <person name="Bonometti L."/>
            <person name="Westerberg I."/>
            <person name="Brannstrom I.O."/>
            <person name="Guillou S."/>
            <person name="Cros-Aarteil S."/>
            <person name="Calhoun S."/>
            <person name="Haridas S."/>
            <person name="Kuo A."/>
            <person name="Mondo S."/>
            <person name="Pangilinan J."/>
            <person name="Riley R."/>
            <person name="Labutti K."/>
            <person name="Andreopoulos B."/>
            <person name="Lipzen A."/>
            <person name="Chen C."/>
            <person name="Yanf M."/>
            <person name="Daum C."/>
            <person name="Ng V."/>
            <person name="Clum A."/>
            <person name="Ohm R."/>
            <person name="Martin F."/>
            <person name="Silar P."/>
            <person name="Natvig D."/>
            <person name="Lalanne C."/>
            <person name="Gautier V."/>
            <person name="Ament-Velasquez S.L."/>
            <person name="Kruys A."/>
            <person name="Hutchinson M.I."/>
            <person name="Powell A.J."/>
            <person name="Barry K."/>
            <person name="Miller A.N."/>
            <person name="Grigoriev I.V."/>
            <person name="Debuchy R."/>
            <person name="Gladieux P."/>
            <person name="Thoren M.H."/>
            <person name="Johannesson H."/>
        </authorList>
    </citation>
    <scope>NUCLEOTIDE SEQUENCE</scope>
    <source>
        <strain evidence="1">CBS 508.74</strain>
    </source>
</reference>
<dbReference type="GeneID" id="89933888"/>
<protein>
    <submittedName>
        <fullName evidence="1">Uncharacterized protein</fullName>
    </submittedName>
</protein>
<organism evidence="1 2">
    <name type="scientific">Canariomyces notabilis</name>
    <dbReference type="NCBI Taxonomy" id="2074819"/>
    <lineage>
        <taxon>Eukaryota</taxon>
        <taxon>Fungi</taxon>
        <taxon>Dikarya</taxon>
        <taxon>Ascomycota</taxon>
        <taxon>Pezizomycotina</taxon>
        <taxon>Sordariomycetes</taxon>
        <taxon>Sordariomycetidae</taxon>
        <taxon>Sordariales</taxon>
        <taxon>Chaetomiaceae</taxon>
        <taxon>Canariomyces</taxon>
    </lineage>
</organism>
<accession>A0AAN6QCP3</accession>
<keyword evidence="2" id="KW-1185">Reference proteome</keyword>
<sequence>MKIIRWFEWCCDTLGIFFDNGTAMPGKFDLLLDEIRDRGGSTEDAAASVSRIKELLIYRYRIFSRLFCSESGEMGRIQLEDFTAKLNDAIAVLGLDSASRASAIPGLEDSKGTYSSLEDILHLLHKAIRIWELVEPTQTFGSQQLAPTTMMDDNFVIPATDLHPLDDLFTYRALLMATLLSMPVDTSPLLQNEMYQQMVPFL</sequence>
<name>A0AAN6QCP3_9PEZI</name>
<proteinExistence type="predicted"/>
<reference evidence="1" key="1">
    <citation type="journal article" date="2023" name="Mol. Phylogenet. Evol.">
        <title>Genome-scale phylogeny and comparative genomics of the fungal order Sordariales.</title>
        <authorList>
            <person name="Hensen N."/>
            <person name="Bonometti L."/>
            <person name="Westerberg I."/>
            <person name="Brannstrom I.O."/>
            <person name="Guillou S."/>
            <person name="Cros-Aarteil S."/>
            <person name="Calhoun S."/>
            <person name="Haridas S."/>
            <person name="Kuo A."/>
            <person name="Mondo S."/>
            <person name="Pangilinan J."/>
            <person name="Riley R."/>
            <person name="LaButti K."/>
            <person name="Andreopoulos B."/>
            <person name="Lipzen A."/>
            <person name="Chen C."/>
            <person name="Yan M."/>
            <person name="Daum C."/>
            <person name="Ng V."/>
            <person name="Clum A."/>
            <person name="Steindorff A."/>
            <person name="Ohm R.A."/>
            <person name="Martin F."/>
            <person name="Silar P."/>
            <person name="Natvig D.O."/>
            <person name="Lalanne C."/>
            <person name="Gautier V."/>
            <person name="Ament-Velasquez S.L."/>
            <person name="Kruys A."/>
            <person name="Hutchinson M.I."/>
            <person name="Powell A.J."/>
            <person name="Barry K."/>
            <person name="Miller A.N."/>
            <person name="Grigoriev I.V."/>
            <person name="Debuchy R."/>
            <person name="Gladieux P."/>
            <person name="Hiltunen Thoren M."/>
            <person name="Johannesson H."/>
        </authorList>
    </citation>
    <scope>NUCLEOTIDE SEQUENCE</scope>
    <source>
        <strain evidence="1">CBS 508.74</strain>
    </source>
</reference>
<dbReference type="Proteomes" id="UP001302812">
    <property type="component" value="Unassembled WGS sequence"/>
</dbReference>
<evidence type="ECO:0000313" key="2">
    <source>
        <dbReference type="Proteomes" id="UP001302812"/>
    </source>
</evidence>
<evidence type="ECO:0000313" key="1">
    <source>
        <dbReference type="EMBL" id="KAK4107733.1"/>
    </source>
</evidence>
<gene>
    <name evidence="1" type="ORF">N656DRAFT_471857</name>
</gene>
<dbReference type="EMBL" id="MU853370">
    <property type="protein sequence ID" value="KAK4107733.1"/>
    <property type="molecule type" value="Genomic_DNA"/>
</dbReference>
<dbReference type="RefSeq" id="XP_064665303.1">
    <property type="nucleotide sequence ID" value="XM_064809764.1"/>
</dbReference>
<comment type="caution">
    <text evidence="1">The sequence shown here is derived from an EMBL/GenBank/DDBJ whole genome shotgun (WGS) entry which is preliminary data.</text>
</comment>